<reference evidence="13 14" key="1">
    <citation type="journal article" date="2023" name="Elife">
        <title>Identification of key yeast species and microbe-microbe interactions impacting larval growth of Drosophila in the wild.</title>
        <authorList>
            <person name="Mure A."/>
            <person name="Sugiura Y."/>
            <person name="Maeda R."/>
            <person name="Honda K."/>
            <person name="Sakurai N."/>
            <person name="Takahashi Y."/>
            <person name="Watada M."/>
            <person name="Katoh T."/>
            <person name="Gotoh A."/>
            <person name="Gotoh Y."/>
            <person name="Taniguchi I."/>
            <person name="Nakamura K."/>
            <person name="Hayashi T."/>
            <person name="Katayama T."/>
            <person name="Uemura T."/>
            <person name="Hattori Y."/>
        </authorList>
    </citation>
    <scope>NUCLEOTIDE SEQUENCE [LARGE SCALE GENOMIC DNA]</scope>
    <source>
        <strain evidence="13 14">PK-24</strain>
    </source>
</reference>
<keyword evidence="11" id="KW-0143">Chaperone</keyword>
<evidence type="ECO:0000259" key="12">
    <source>
        <dbReference type="Pfam" id="PF02953"/>
    </source>
</evidence>
<keyword evidence="4 11" id="KW-0999">Mitochondrion inner membrane</keyword>
<evidence type="ECO:0000313" key="14">
    <source>
        <dbReference type="Proteomes" id="UP001378960"/>
    </source>
</evidence>
<evidence type="ECO:0000256" key="7">
    <source>
        <dbReference type="ARBA" id="ARBA00023010"/>
    </source>
</evidence>
<dbReference type="GO" id="GO:0015031">
    <property type="term" value="P:protein transport"/>
    <property type="evidence" value="ECO:0007669"/>
    <property type="project" value="UniProtKB-KW"/>
</dbReference>
<name>A0AAV5R636_PICKL</name>
<keyword evidence="3" id="KW-0479">Metal-binding</keyword>
<comment type="caution">
    <text evidence="13">The sequence shown here is derived from an EMBL/GenBank/DDBJ whole genome shotgun (WGS) entry which is preliminary data.</text>
</comment>
<comment type="subcellular location">
    <subcellularLocation>
        <location evidence="11">Mitochondrion inner membrane</location>
        <topology evidence="11">Peripheral membrane protein</topology>
        <orientation evidence="11">Intermembrane side</orientation>
    </subcellularLocation>
</comment>
<comment type="subunit">
    <text evidence="11">Heterohexamer.</text>
</comment>
<comment type="domain">
    <text evidence="11">The twin CX3C motif contains 4 conserved Cys residues that form 2 disulfide bonds in the mitochondrial intermembrane space.</text>
</comment>
<organism evidence="13 14">
    <name type="scientific">Pichia kluyveri</name>
    <name type="common">Yeast</name>
    <dbReference type="NCBI Taxonomy" id="36015"/>
    <lineage>
        <taxon>Eukaryota</taxon>
        <taxon>Fungi</taxon>
        <taxon>Dikarya</taxon>
        <taxon>Ascomycota</taxon>
        <taxon>Saccharomycotina</taxon>
        <taxon>Pichiomycetes</taxon>
        <taxon>Pichiales</taxon>
        <taxon>Pichiaceae</taxon>
        <taxon>Pichia</taxon>
    </lineage>
</organism>
<dbReference type="GO" id="GO:0005743">
    <property type="term" value="C:mitochondrial inner membrane"/>
    <property type="evidence" value="ECO:0007669"/>
    <property type="project" value="UniProtKB-SubCell"/>
</dbReference>
<keyword evidence="9" id="KW-0472">Membrane</keyword>
<evidence type="ECO:0000256" key="10">
    <source>
        <dbReference type="ARBA" id="ARBA00023157"/>
    </source>
</evidence>
<keyword evidence="14" id="KW-1185">Reference proteome</keyword>
<keyword evidence="2 11" id="KW-0813">Transport</keyword>
<evidence type="ECO:0000256" key="1">
    <source>
        <dbReference type="ARBA" id="ARBA00006720"/>
    </source>
</evidence>
<dbReference type="PANTHER" id="PTHR11038:SF18">
    <property type="entry name" value="MITOCHONDRIAL IMPORT INNER MEMBRANE TRANSLOCASE SUBUNIT TIM12"/>
    <property type="match status" value="1"/>
</dbReference>
<dbReference type="Gene3D" id="1.10.287.810">
    <property type="entry name" value="Mitochondrial import inner membrane translocase subunit tim13 like domains"/>
    <property type="match status" value="1"/>
</dbReference>
<evidence type="ECO:0000256" key="8">
    <source>
        <dbReference type="ARBA" id="ARBA00023128"/>
    </source>
</evidence>
<evidence type="ECO:0000256" key="11">
    <source>
        <dbReference type="RuleBase" id="RU367043"/>
    </source>
</evidence>
<evidence type="ECO:0000256" key="6">
    <source>
        <dbReference type="ARBA" id="ARBA00022927"/>
    </source>
</evidence>
<evidence type="ECO:0000313" key="13">
    <source>
        <dbReference type="EMBL" id="GMM46785.1"/>
    </source>
</evidence>
<feature type="domain" description="Tim10-like" evidence="12">
    <location>
        <begin position="21"/>
        <end position="80"/>
    </location>
</feature>
<evidence type="ECO:0000256" key="2">
    <source>
        <dbReference type="ARBA" id="ARBA00022448"/>
    </source>
</evidence>
<dbReference type="AlphaFoldDB" id="A0AAV5R636"/>
<protein>
    <recommendedName>
        <fullName evidence="11">Mitochondrial import inner membrane translocase subunit</fullName>
    </recommendedName>
</protein>
<dbReference type="InterPro" id="IPR035427">
    <property type="entry name" value="Tim10-like_dom_sf"/>
</dbReference>
<accession>A0AAV5R636</accession>
<comment type="function">
    <text evidence="11">Mitochondrial intermembrane chaperone that participates in the import and insertion of some multi-pass transmembrane proteins into the mitochondrial inner membrane. Also required for the transfer of beta-barrel precursors from the TOM complex to the sorting and assembly machinery (SAM complex) of the outer membrane. Acts as a chaperone-like protein that protects the hydrophobic precursors from aggregation and guide them through the mitochondrial intermembrane space.</text>
</comment>
<dbReference type="InterPro" id="IPR004217">
    <property type="entry name" value="Tim10-like"/>
</dbReference>
<dbReference type="GO" id="GO:0046872">
    <property type="term" value="F:metal ion binding"/>
    <property type="evidence" value="ECO:0007669"/>
    <property type="project" value="UniProtKB-KW"/>
</dbReference>
<evidence type="ECO:0000256" key="9">
    <source>
        <dbReference type="ARBA" id="ARBA00023136"/>
    </source>
</evidence>
<dbReference type="Proteomes" id="UP001378960">
    <property type="component" value="Unassembled WGS sequence"/>
</dbReference>
<proteinExistence type="inferred from homology"/>
<keyword evidence="7 11" id="KW-0811">Translocation</keyword>
<evidence type="ECO:0000256" key="5">
    <source>
        <dbReference type="ARBA" id="ARBA00022833"/>
    </source>
</evidence>
<dbReference type="GO" id="GO:0045039">
    <property type="term" value="P:protein insertion into mitochondrial inner membrane"/>
    <property type="evidence" value="ECO:0007669"/>
    <property type="project" value="TreeGrafter"/>
</dbReference>
<dbReference type="SUPFAM" id="SSF144122">
    <property type="entry name" value="Tim10-like"/>
    <property type="match status" value="1"/>
</dbReference>
<keyword evidence="6 11" id="KW-0653">Protein transport</keyword>
<keyword evidence="5" id="KW-0862">Zinc</keyword>
<dbReference type="EMBL" id="BTGB01000004">
    <property type="protein sequence ID" value="GMM46785.1"/>
    <property type="molecule type" value="Genomic_DNA"/>
</dbReference>
<sequence length="115" mass="12840">MSFFIDNNSVAPQGVSSQRMELAEFQFDALNGLLATIRRSCGGKCIPLDYGENDLTKGESECTNRCVAKFMQAHQTVAIHVERNHPITDKDLIHYEHIKKEYLSGSEDTSTKSSS</sequence>
<keyword evidence="10 11" id="KW-1015">Disulfide bond</keyword>
<dbReference type="PANTHER" id="PTHR11038">
    <property type="entry name" value="MITOCHONDRIAL IMPORT INNER MEMBRANE TRANSLOCASE SUBUNIT TIM10"/>
    <property type="match status" value="1"/>
</dbReference>
<evidence type="ECO:0000256" key="4">
    <source>
        <dbReference type="ARBA" id="ARBA00022792"/>
    </source>
</evidence>
<comment type="similarity">
    <text evidence="1 11">Belongs to the small Tim family.</text>
</comment>
<dbReference type="Pfam" id="PF02953">
    <property type="entry name" value="zf-Tim10_DDP"/>
    <property type="match status" value="1"/>
</dbReference>
<evidence type="ECO:0000256" key="3">
    <source>
        <dbReference type="ARBA" id="ARBA00022723"/>
    </source>
</evidence>
<gene>
    <name evidence="13" type="ORF">DAPK24_033600</name>
</gene>
<keyword evidence="8 11" id="KW-0496">Mitochondrion</keyword>